<feature type="transmembrane region" description="Helical" evidence="1">
    <location>
        <begin position="112"/>
        <end position="133"/>
    </location>
</feature>
<evidence type="ECO:0000313" key="2">
    <source>
        <dbReference type="EMBL" id="MPM91909.1"/>
    </source>
</evidence>
<reference evidence="2" key="1">
    <citation type="submission" date="2019-08" db="EMBL/GenBank/DDBJ databases">
        <authorList>
            <person name="Kucharzyk K."/>
            <person name="Murdoch R.W."/>
            <person name="Higgins S."/>
            <person name="Loffler F."/>
        </authorList>
    </citation>
    <scope>NUCLEOTIDE SEQUENCE</scope>
</reference>
<organism evidence="2">
    <name type="scientific">bioreactor metagenome</name>
    <dbReference type="NCBI Taxonomy" id="1076179"/>
    <lineage>
        <taxon>unclassified sequences</taxon>
        <taxon>metagenomes</taxon>
        <taxon>ecological metagenomes</taxon>
    </lineage>
</organism>
<feature type="transmembrane region" description="Helical" evidence="1">
    <location>
        <begin position="84"/>
        <end position="106"/>
    </location>
</feature>
<keyword evidence="1" id="KW-1133">Transmembrane helix</keyword>
<protein>
    <recommendedName>
        <fullName evidence="3">DUF3021 domain-containing protein</fullName>
    </recommendedName>
</protein>
<feature type="transmembrane region" description="Helical" evidence="1">
    <location>
        <begin position="53"/>
        <end position="77"/>
    </location>
</feature>
<keyword evidence="1" id="KW-0812">Transmembrane</keyword>
<comment type="caution">
    <text evidence="2">The sequence shown here is derived from an EMBL/GenBank/DDBJ whole genome shotgun (WGS) entry which is preliminary data.</text>
</comment>
<dbReference type="EMBL" id="VSSQ01038907">
    <property type="protein sequence ID" value="MPM91909.1"/>
    <property type="molecule type" value="Genomic_DNA"/>
</dbReference>
<name>A0A645DRM5_9ZZZZ</name>
<evidence type="ECO:0000256" key="1">
    <source>
        <dbReference type="SAM" id="Phobius"/>
    </source>
</evidence>
<sequence>MIMKKEVLKRCLLGAPLGLAISSVITIAISLTVGDGRYYAVVPSLINDMGSEINAVILQAVLSMIYGAAWAGVSVVWDAEGWSLLRMTVVHLVITSLATLPIAYIARWMPHTVGGILLYFGIFFAVYLAIWLSQYSAMKKRVKEMNEKIQK</sequence>
<dbReference type="InterPro" id="IPR021560">
    <property type="entry name" value="DUF3021"/>
</dbReference>
<proteinExistence type="predicted"/>
<gene>
    <name evidence="2" type="ORF">SDC9_139043</name>
</gene>
<accession>A0A645DRM5</accession>
<dbReference type="Pfam" id="PF11457">
    <property type="entry name" value="DUF3021"/>
    <property type="match status" value="1"/>
</dbReference>
<evidence type="ECO:0008006" key="3">
    <source>
        <dbReference type="Google" id="ProtNLM"/>
    </source>
</evidence>
<feature type="transmembrane region" description="Helical" evidence="1">
    <location>
        <begin position="12"/>
        <end position="33"/>
    </location>
</feature>
<dbReference type="AlphaFoldDB" id="A0A645DRM5"/>
<keyword evidence="1" id="KW-0472">Membrane</keyword>